<reference evidence="2 3" key="1">
    <citation type="submission" date="2015-02" db="EMBL/GenBank/DDBJ databases">
        <title>Nostoc linckia genome annotation.</title>
        <authorList>
            <person name="Zhou Z."/>
        </authorList>
    </citation>
    <scope>NUCLEOTIDE SEQUENCE [LARGE SCALE GENOMIC DNA]</scope>
    <source>
        <strain evidence="3">z8</strain>
    </source>
</reference>
<dbReference type="EMBL" id="LAHD01000047">
    <property type="protein sequence ID" value="PHK02810.1"/>
    <property type="molecule type" value="Genomic_DNA"/>
</dbReference>
<organism evidence="2 3">
    <name type="scientific">Nostoc linckia z8</name>
    <dbReference type="NCBI Taxonomy" id="1628746"/>
    <lineage>
        <taxon>Bacteria</taxon>
        <taxon>Bacillati</taxon>
        <taxon>Cyanobacteriota</taxon>
        <taxon>Cyanophyceae</taxon>
        <taxon>Nostocales</taxon>
        <taxon>Nostocaceae</taxon>
        <taxon>Nostoc</taxon>
    </lineage>
</organism>
<evidence type="ECO:0000313" key="2">
    <source>
        <dbReference type="EMBL" id="PHK02810.1"/>
    </source>
</evidence>
<dbReference type="GeneID" id="57093919"/>
<dbReference type="PROSITE" id="PS51257">
    <property type="entry name" value="PROKAR_LIPOPROTEIN"/>
    <property type="match status" value="1"/>
</dbReference>
<evidence type="ECO:0000256" key="1">
    <source>
        <dbReference type="SAM" id="MobiDB-lite"/>
    </source>
</evidence>
<dbReference type="RefSeq" id="WP_099067984.1">
    <property type="nucleotide sequence ID" value="NZ_LAHD01000047.1"/>
</dbReference>
<dbReference type="AlphaFoldDB" id="A0A9Q6EKT1"/>
<proteinExistence type="predicted"/>
<evidence type="ECO:0008006" key="4">
    <source>
        <dbReference type="Google" id="ProtNLM"/>
    </source>
</evidence>
<feature type="region of interest" description="Disordered" evidence="1">
    <location>
        <begin position="89"/>
        <end position="109"/>
    </location>
</feature>
<dbReference type="Proteomes" id="UP000222310">
    <property type="component" value="Unassembled WGS sequence"/>
</dbReference>
<protein>
    <recommendedName>
        <fullName evidence="4">Lipoprotein</fullName>
    </recommendedName>
</protein>
<comment type="caution">
    <text evidence="2">The sequence shown here is derived from an EMBL/GenBank/DDBJ whole genome shotgun (WGS) entry which is preliminary data.</text>
</comment>
<gene>
    <name evidence="2" type="ORF">VF08_17340</name>
</gene>
<name>A0A9Q6EKT1_NOSLI</name>
<sequence length="237" mass="25915">MLNNFHRLLSPRQWGVSLAGLGLLLAFGCMSNQNDVVSVKNAPFSSARIQRSSENSLLSRLRQIREQRSQQQIAAADGEIFGDKNKKIASTTTKPAPDAQASTKGVGALPRGNFPTKDGVYLYGQSPQANQIGQAYIIFQKQRDRAIGALYMPQSEFNCFRGTLDQSGELAMTVRGSSTQASADESNQVATSNILPKVSEDELSTYAYSITLQDFYRLNSIGTGDRRVLQTCKSSFS</sequence>
<evidence type="ECO:0000313" key="3">
    <source>
        <dbReference type="Proteomes" id="UP000222310"/>
    </source>
</evidence>
<accession>A0A9Q6EKT1</accession>